<evidence type="ECO:0000313" key="1">
    <source>
        <dbReference type="Proteomes" id="UP000887574"/>
    </source>
</evidence>
<dbReference type="AlphaFoldDB" id="A0A915EMP4"/>
<keyword evidence="1" id="KW-1185">Reference proteome</keyword>
<protein>
    <submittedName>
        <fullName evidence="2">Uncharacterized protein</fullName>
    </submittedName>
</protein>
<dbReference type="WBParaSite" id="jg7553">
    <property type="protein sequence ID" value="jg7553"/>
    <property type="gene ID" value="jg7553"/>
</dbReference>
<proteinExistence type="predicted"/>
<dbReference type="Proteomes" id="UP000887574">
    <property type="component" value="Unplaced"/>
</dbReference>
<name>A0A915EMP4_9BILA</name>
<organism evidence="1 2">
    <name type="scientific">Ditylenchus dipsaci</name>
    <dbReference type="NCBI Taxonomy" id="166011"/>
    <lineage>
        <taxon>Eukaryota</taxon>
        <taxon>Metazoa</taxon>
        <taxon>Ecdysozoa</taxon>
        <taxon>Nematoda</taxon>
        <taxon>Chromadorea</taxon>
        <taxon>Rhabditida</taxon>
        <taxon>Tylenchina</taxon>
        <taxon>Tylenchomorpha</taxon>
        <taxon>Sphaerularioidea</taxon>
        <taxon>Anguinidae</taxon>
        <taxon>Anguininae</taxon>
        <taxon>Ditylenchus</taxon>
    </lineage>
</organism>
<reference evidence="2" key="1">
    <citation type="submission" date="2022-11" db="UniProtKB">
        <authorList>
            <consortium name="WormBaseParasite"/>
        </authorList>
    </citation>
    <scope>IDENTIFICATION</scope>
</reference>
<evidence type="ECO:0000313" key="2">
    <source>
        <dbReference type="WBParaSite" id="jg7553"/>
    </source>
</evidence>
<sequence>MPTRMDKHINLIGNVVSDLTKVGQEFLSPETIEEVKKLDEALKDRLATKASQIQLKQETQAATALQPPQPAVFVGSKGVPPGDFRFLSVTPQPDDIRSCHRVYLRAAKKTGEYDDGEHYLDVQFRLLREDLIRP</sequence>
<accession>A0A915EMP4</accession>